<name>A0A5J4UK97_9EUKA</name>
<dbReference type="EMBL" id="SNRW01015692">
    <property type="protein sequence ID" value="KAA6370135.1"/>
    <property type="molecule type" value="Genomic_DNA"/>
</dbReference>
<comment type="caution">
    <text evidence="1">The sequence shown here is derived from an EMBL/GenBank/DDBJ whole genome shotgun (WGS) entry which is preliminary data.</text>
</comment>
<protein>
    <submittedName>
        <fullName evidence="1">Uncharacterized protein</fullName>
    </submittedName>
</protein>
<gene>
    <name evidence="1" type="ORF">EZS28_034338</name>
</gene>
<reference evidence="1 2" key="1">
    <citation type="submission" date="2019-03" db="EMBL/GenBank/DDBJ databases">
        <title>Single cell metagenomics reveals metabolic interactions within the superorganism composed of flagellate Streblomastix strix and complex community of Bacteroidetes bacteria on its surface.</title>
        <authorList>
            <person name="Treitli S.C."/>
            <person name="Kolisko M."/>
            <person name="Husnik F."/>
            <person name="Keeling P."/>
            <person name="Hampl V."/>
        </authorList>
    </citation>
    <scope>NUCLEOTIDE SEQUENCE [LARGE SCALE GENOMIC DNA]</scope>
    <source>
        <strain evidence="1">ST1C</strain>
    </source>
</reference>
<sequence>MELDEQENFVPFPRLATQEELFQAAIEADDDYSETKAKRKAVGNALAQLIGYFNSDVKRNRELGSIASAREYITRHPKSGLRVQAEDLDQDKDTPDNTVIYRKNGNIYAVDGFYTALGFGGKNKKTGQRILKSRDTMQGYYGTGDYATRRANRGKDKKIAIDNSQLTPYQRYQGLVKGKITVDNHWIVSDKMPSEFNQFKKLVGQTMESIRAGSSKSVSLVSKLAAQLWNEILLQVTRQFDPQGARIQEYRNDHPDTQAQLDDLTISKRIFNTMKRGQRLYAAAHQLIENIQGNIKQSLIDRGFQ</sequence>
<accession>A0A5J4UK97</accession>
<evidence type="ECO:0000313" key="2">
    <source>
        <dbReference type="Proteomes" id="UP000324800"/>
    </source>
</evidence>
<evidence type="ECO:0000313" key="1">
    <source>
        <dbReference type="EMBL" id="KAA6370135.1"/>
    </source>
</evidence>
<dbReference type="Proteomes" id="UP000324800">
    <property type="component" value="Unassembled WGS sequence"/>
</dbReference>
<dbReference type="AlphaFoldDB" id="A0A5J4UK97"/>
<organism evidence="1 2">
    <name type="scientific">Streblomastix strix</name>
    <dbReference type="NCBI Taxonomy" id="222440"/>
    <lineage>
        <taxon>Eukaryota</taxon>
        <taxon>Metamonada</taxon>
        <taxon>Preaxostyla</taxon>
        <taxon>Oxymonadida</taxon>
        <taxon>Streblomastigidae</taxon>
        <taxon>Streblomastix</taxon>
    </lineage>
</organism>
<proteinExistence type="predicted"/>